<evidence type="ECO:0000313" key="3">
    <source>
        <dbReference type="Proteomes" id="UP000000305"/>
    </source>
</evidence>
<dbReference type="KEGG" id="dpx:DAPPUDRAFT_113062"/>
<reference evidence="2 3" key="1">
    <citation type="journal article" date="2011" name="Science">
        <title>The ecoresponsive genome of Daphnia pulex.</title>
        <authorList>
            <person name="Colbourne J.K."/>
            <person name="Pfrender M.E."/>
            <person name="Gilbert D."/>
            <person name="Thomas W.K."/>
            <person name="Tucker A."/>
            <person name="Oakley T.H."/>
            <person name="Tokishita S."/>
            <person name="Aerts A."/>
            <person name="Arnold G.J."/>
            <person name="Basu M.K."/>
            <person name="Bauer D.J."/>
            <person name="Caceres C.E."/>
            <person name="Carmel L."/>
            <person name="Casola C."/>
            <person name="Choi J.H."/>
            <person name="Detter J.C."/>
            <person name="Dong Q."/>
            <person name="Dusheyko S."/>
            <person name="Eads B.D."/>
            <person name="Frohlich T."/>
            <person name="Geiler-Samerotte K.A."/>
            <person name="Gerlach D."/>
            <person name="Hatcher P."/>
            <person name="Jogdeo S."/>
            <person name="Krijgsveld J."/>
            <person name="Kriventseva E.V."/>
            <person name="Kultz D."/>
            <person name="Laforsch C."/>
            <person name="Lindquist E."/>
            <person name="Lopez J."/>
            <person name="Manak J.R."/>
            <person name="Muller J."/>
            <person name="Pangilinan J."/>
            <person name="Patwardhan R.P."/>
            <person name="Pitluck S."/>
            <person name="Pritham E.J."/>
            <person name="Rechtsteiner A."/>
            <person name="Rho M."/>
            <person name="Rogozin I.B."/>
            <person name="Sakarya O."/>
            <person name="Salamov A."/>
            <person name="Schaack S."/>
            <person name="Shapiro H."/>
            <person name="Shiga Y."/>
            <person name="Skalitzky C."/>
            <person name="Smith Z."/>
            <person name="Souvorov A."/>
            <person name="Sung W."/>
            <person name="Tang Z."/>
            <person name="Tsuchiya D."/>
            <person name="Tu H."/>
            <person name="Vos H."/>
            <person name="Wang M."/>
            <person name="Wolf Y.I."/>
            <person name="Yamagata H."/>
            <person name="Yamada T."/>
            <person name="Ye Y."/>
            <person name="Shaw J.R."/>
            <person name="Andrews J."/>
            <person name="Crease T.J."/>
            <person name="Tang H."/>
            <person name="Lucas S.M."/>
            <person name="Robertson H.M."/>
            <person name="Bork P."/>
            <person name="Koonin E.V."/>
            <person name="Zdobnov E.M."/>
            <person name="Grigoriev I.V."/>
            <person name="Lynch M."/>
            <person name="Boore J.L."/>
        </authorList>
    </citation>
    <scope>NUCLEOTIDE SEQUENCE [LARGE SCALE GENOMIC DNA]</scope>
</reference>
<dbReference type="InParanoid" id="E9HDZ6"/>
<dbReference type="EMBL" id="GL732626">
    <property type="protein sequence ID" value="EFX70043.1"/>
    <property type="molecule type" value="Genomic_DNA"/>
</dbReference>
<dbReference type="AlphaFoldDB" id="E9HDZ6"/>
<evidence type="ECO:0000313" key="2">
    <source>
        <dbReference type="EMBL" id="EFX70043.1"/>
    </source>
</evidence>
<feature type="region of interest" description="Disordered" evidence="1">
    <location>
        <begin position="146"/>
        <end position="198"/>
    </location>
</feature>
<feature type="compositionally biased region" description="Basic and acidic residues" evidence="1">
    <location>
        <begin position="162"/>
        <end position="172"/>
    </location>
</feature>
<feature type="region of interest" description="Disordered" evidence="1">
    <location>
        <begin position="104"/>
        <end position="132"/>
    </location>
</feature>
<dbReference type="eggNOG" id="ENOG502T16Y">
    <property type="taxonomic scope" value="Eukaryota"/>
</dbReference>
<organism evidence="2 3">
    <name type="scientific">Daphnia pulex</name>
    <name type="common">Water flea</name>
    <dbReference type="NCBI Taxonomy" id="6669"/>
    <lineage>
        <taxon>Eukaryota</taxon>
        <taxon>Metazoa</taxon>
        <taxon>Ecdysozoa</taxon>
        <taxon>Arthropoda</taxon>
        <taxon>Crustacea</taxon>
        <taxon>Branchiopoda</taxon>
        <taxon>Diplostraca</taxon>
        <taxon>Cladocera</taxon>
        <taxon>Anomopoda</taxon>
        <taxon>Daphniidae</taxon>
        <taxon>Daphnia</taxon>
    </lineage>
</organism>
<sequence>MVTAAIASNLRENGRNRYVVQVVTAPNVVKLTTLFRSCITQTEYSGELNVEKRMTESTTSRVRIKGQPTLASVAGYVWKTTALGDEATDCRPHVAQPRETTIASDFDGGAMNHPSDVAKTTGARPRHGPPKMPMVNVPASADLERSNPIEWIDDEDLTPKQLRAEMKRRDRAQVAWRQKPTTKNPTGVDPDQREVLDG</sequence>
<dbReference type="HOGENOM" id="CLU_1379376_0_0_1"/>
<gene>
    <name evidence="2" type="ORF">DAPPUDRAFT_113062</name>
</gene>
<proteinExistence type="predicted"/>
<name>E9HDZ6_DAPPU</name>
<protein>
    <submittedName>
        <fullName evidence="2">Uncharacterized protein</fullName>
    </submittedName>
</protein>
<accession>E9HDZ6</accession>
<keyword evidence="3" id="KW-1185">Reference proteome</keyword>
<evidence type="ECO:0000256" key="1">
    <source>
        <dbReference type="SAM" id="MobiDB-lite"/>
    </source>
</evidence>
<dbReference type="Proteomes" id="UP000000305">
    <property type="component" value="Unassembled WGS sequence"/>
</dbReference>
<dbReference type="PhylomeDB" id="E9HDZ6"/>